<accession>A0A9F2R4M0</accession>
<dbReference type="OMA" id="THEANSH"/>
<dbReference type="AlphaFoldDB" id="A0A9F2R4M0"/>
<evidence type="ECO:0000256" key="2">
    <source>
        <dbReference type="SAM" id="Coils"/>
    </source>
</evidence>
<feature type="region of interest" description="Disordered" evidence="3">
    <location>
        <begin position="196"/>
        <end position="270"/>
    </location>
</feature>
<feature type="compositionally biased region" description="Basic residues" evidence="3">
    <location>
        <begin position="249"/>
        <end position="259"/>
    </location>
</feature>
<protein>
    <submittedName>
        <fullName evidence="5">IQ domain-containing protein E</fullName>
    </submittedName>
</protein>
<keyword evidence="2" id="KW-0175">Coiled coil</keyword>
<feature type="coiled-coil region" evidence="2">
    <location>
        <begin position="360"/>
        <end position="463"/>
    </location>
</feature>
<dbReference type="InterPro" id="IPR052318">
    <property type="entry name" value="CellDiv_DevSignal_Domain"/>
</dbReference>
<feature type="region of interest" description="Disordered" evidence="3">
    <location>
        <begin position="746"/>
        <end position="780"/>
    </location>
</feature>
<feature type="compositionally biased region" description="Polar residues" evidence="3">
    <location>
        <begin position="302"/>
        <end position="313"/>
    </location>
</feature>
<feature type="region of interest" description="Disordered" evidence="3">
    <location>
        <begin position="637"/>
        <end position="666"/>
    </location>
</feature>
<dbReference type="KEGG" id="pbi:103049993"/>
<gene>
    <name evidence="5" type="primary">IQCE</name>
</gene>
<reference evidence="5" key="1">
    <citation type="submission" date="2025-08" db="UniProtKB">
        <authorList>
            <consortium name="RefSeq"/>
        </authorList>
    </citation>
    <scope>IDENTIFICATION</scope>
    <source>
        <tissue evidence="5">Liver</tissue>
    </source>
</reference>
<dbReference type="Proteomes" id="UP000695026">
    <property type="component" value="Unplaced"/>
</dbReference>
<dbReference type="RefSeq" id="XP_007436134.2">
    <property type="nucleotide sequence ID" value="XM_007436072.3"/>
</dbReference>
<dbReference type="OrthoDB" id="2136082at2759"/>
<keyword evidence="4" id="KW-1185">Reference proteome</keyword>
<feature type="compositionally biased region" description="Acidic residues" evidence="3">
    <location>
        <begin position="763"/>
        <end position="772"/>
    </location>
</feature>
<feature type="coiled-coil region" evidence="2">
    <location>
        <begin position="506"/>
        <end position="533"/>
    </location>
</feature>
<feature type="region of interest" description="Disordered" evidence="3">
    <location>
        <begin position="1"/>
        <end position="83"/>
    </location>
</feature>
<evidence type="ECO:0000256" key="3">
    <source>
        <dbReference type="SAM" id="MobiDB-lite"/>
    </source>
</evidence>
<dbReference type="CTD" id="23288"/>
<feature type="region of interest" description="Disordered" evidence="3">
    <location>
        <begin position="301"/>
        <end position="324"/>
    </location>
</feature>
<feature type="region of interest" description="Disordered" evidence="3">
    <location>
        <begin position="122"/>
        <end position="165"/>
    </location>
</feature>
<sequence>MQAVLLGEESSPGPAPNPGSPRGGAPSPGLPKGGRRREPPAAAPSRLKPPGRRGVEASEKTPLPLQRRACTLQGPSSLRRRGRTPAWLVWACAEGQGTLASSPTTPGLGFPLPGISKSIWLRSPSPPADVAGSHGNSRPAASAGRQVRPSEARQRQRQLTKQSHICAGAAARASIRDFRSRLPGRVAMVSGRKFGGGAGAGRWWRGASPVPPRRLAGMSQGPSEAAAEREPAEDSFSALSYESDTETRLKKKMSRRPAKSPRSPYTSSTCLHSKRTGFLRSFKGAEIPLVKASRQHWRGSLKQGTWVSQSKSETGIGPALSPLPGSTPEYLKEALGMKKPKHARSASHGYIPGTPDYKEKEDMYDEIIELKKTIQAQKCEADRMKTKLRRLEEENNRKDKQIEQLSDPFRGSEFSWIRTEQKNESSSVINGLKQKILRLEQQCKEKDNTINQLQTDVKNTDTEEMTIALQTCYEEIRCLQNLLTKSKAVQRKSSESQQQKVLSAAVFQLSKRMKELQDQNRKLKADLDHTLSRFLACSQAKNSTDGRRRKLVQQISEGGKKMDDRLWPSEASTALLLPPTAAEEVDRSVAKESDLPEVCEPLCKIVERLRDQMLILQNQLAVKEEEIQQLRENLRQVGKNQEAHRRQARIDVTQPPDQTPDSSSELCPLRRVVGCKAGEEEEEEEEEEAVRLIQSAFRAHITRAQLEKRPLLSSPGREKASLAASREEKASWSIFRCSPLVFTSDSATASHNQRQASPSELADQAESDDSDEIITAPLFP</sequence>
<dbReference type="PROSITE" id="PS50096">
    <property type="entry name" value="IQ"/>
    <property type="match status" value="1"/>
</dbReference>
<dbReference type="PANTHER" id="PTHR22590:SF3">
    <property type="entry name" value="IQ DOMAIN-CONTAINING PROTEIN E"/>
    <property type="match status" value="1"/>
</dbReference>
<feature type="compositionally biased region" description="Polar residues" evidence="3">
    <location>
        <begin position="655"/>
        <end position="665"/>
    </location>
</feature>
<evidence type="ECO:0000313" key="4">
    <source>
        <dbReference type="Proteomes" id="UP000695026"/>
    </source>
</evidence>
<evidence type="ECO:0000313" key="5">
    <source>
        <dbReference type="RefSeq" id="XP_007436134.2"/>
    </source>
</evidence>
<proteinExistence type="predicted"/>
<feature type="region of interest" description="Disordered" evidence="3">
    <location>
        <begin position="710"/>
        <end position="730"/>
    </location>
</feature>
<keyword evidence="1" id="KW-0677">Repeat</keyword>
<organism evidence="4 5">
    <name type="scientific">Python bivittatus</name>
    <name type="common">Burmese python</name>
    <name type="synonym">Python molurus bivittatus</name>
    <dbReference type="NCBI Taxonomy" id="176946"/>
    <lineage>
        <taxon>Eukaryota</taxon>
        <taxon>Metazoa</taxon>
        <taxon>Chordata</taxon>
        <taxon>Craniata</taxon>
        <taxon>Vertebrata</taxon>
        <taxon>Euteleostomi</taxon>
        <taxon>Lepidosauria</taxon>
        <taxon>Squamata</taxon>
        <taxon>Bifurcata</taxon>
        <taxon>Unidentata</taxon>
        <taxon>Episquamata</taxon>
        <taxon>Toxicofera</taxon>
        <taxon>Serpentes</taxon>
        <taxon>Henophidia</taxon>
        <taxon>Pythonidae</taxon>
        <taxon>Python</taxon>
    </lineage>
</organism>
<evidence type="ECO:0000256" key="1">
    <source>
        <dbReference type="ARBA" id="ARBA00022737"/>
    </source>
</evidence>
<dbReference type="GeneID" id="103049993"/>
<name>A0A9F2R4M0_PYTBI</name>
<dbReference type="PANTHER" id="PTHR22590">
    <property type="entry name" value="MYOSIN MOTOR DOMAIN-CONTAINING PROTEIN"/>
    <property type="match status" value="1"/>
</dbReference>
<feature type="compositionally biased region" description="Polar residues" evidence="3">
    <location>
        <begin position="746"/>
        <end position="758"/>
    </location>
</feature>